<dbReference type="AlphaFoldDB" id="A0A517LFB4"/>
<dbReference type="Proteomes" id="UP000316270">
    <property type="component" value="Chromosome 11"/>
</dbReference>
<protein>
    <submittedName>
        <fullName evidence="1">Uncharacterized protein</fullName>
    </submittedName>
</protein>
<gene>
    <name evidence="1" type="ORF">FKW77_003367</name>
</gene>
<dbReference type="OrthoDB" id="3931474at2759"/>
<evidence type="ECO:0000313" key="1">
    <source>
        <dbReference type="EMBL" id="QDS74276.1"/>
    </source>
</evidence>
<reference evidence="1 2" key="1">
    <citation type="submission" date="2019-07" db="EMBL/GenBank/DDBJ databases">
        <title>Finished genome of Venturia effusa.</title>
        <authorList>
            <person name="Young C.A."/>
            <person name="Cox M.P."/>
            <person name="Ganley A.R.D."/>
            <person name="David W.J."/>
        </authorList>
    </citation>
    <scope>NUCLEOTIDE SEQUENCE [LARGE SCALE GENOMIC DNA]</scope>
    <source>
        <strain evidence="2">albino</strain>
    </source>
</reference>
<sequence>MTQPTQKPTSFLSLSRELRQRILNMTITERHFHQDVKFNVALQVYDNNIMANILAHTFGTRIQTLNAPGSVPKVDEEAFSNFHTAYKNLRAYGIIPVHIIQHAETLAAVHPLVKQDMSWILKKWLEKLFAMMLVADPVPKTRRRRQSIYVLEPFGSRRRVDKFTAGGARSYDAVRRGFRKAYERSMEVWVFDG</sequence>
<proteinExistence type="predicted"/>
<dbReference type="EMBL" id="CP042195">
    <property type="protein sequence ID" value="QDS74276.1"/>
    <property type="molecule type" value="Genomic_DNA"/>
</dbReference>
<evidence type="ECO:0000313" key="2">
    <source>
        <dbReference type="Proteomes" id="UP000316270"/>
    </source>
</evidence>
<keyword evidence="2" id="KW-1185">Reference proteome</keyword>
<organism evidence="1 2">
    <name type="scientific">Venturia effusa</name>
    <dbReference type="NCBI Taxonomy" id="50376"/>
    <lineage>
        <taxon>Eukaryota</taxon>
        <taxon>Fungi</taxon>
        <taxon>Dikarya</taxon>
        <taxon>Ascomycota</taxon>
        <taxon>Pezizomycotina</taxon>
        <taxon>Dothideomycetes</taxon>
        <taxon>Pleosporomycetidae</taxon>
        <taxon>Venturiales</taxon>
        <taxon>Venturiaceae</taxon>
        <taxon>Venturia</taxon>
    </lineage>
</organism>
<accession>A0A517LFB4</accession>
<name>A0A517LFB4_9PEZI</name>